<dbReference type="SMART" id="SM00530">
    <property type="entry name" value="HTH_XRE"/>
    <property type="match status" value="1"/>
</dbReference>
<dbReference type="SUPFAM" id="SSF47413">
    <property type="entry name" value="lambda repressor-like DNA-binding domains"/>
    <property type="match status" value="1"/>
</dbReference>
<dbReference type="PANTHER" id="PTHR46558">
    <property type="entry name" value="TRACRIPTIONAL REGULATORY PROTEIN-RELATED-RELATED"/>
    <property type="match status" value="1"/>
</dbReference>
<protein>
    <recommendedName>
        <fullName evidence="3">HTH cro/C1-type domain-containing protein</fullName>
    </recommendedName>
</protein>
<dbReference type="EMBL" id="VSSQ01089762">
    <property type="protein sequence ID" value="MPN35909.1"/>
    <property type="molecule type" value="Genomic_DNA"/>
</dbReference>
<dbReference type="PANTHER" id="PTHR46558:SF11">
    <property type="entry name" value="HTH-TYPE TRANSCRIPTIONAL REGULATOR XRE"/>
    <property type="match status" value="1"/>
</dbReference>
<feature type="transmembrane region" description="Helical" evidence="2">
    <location>
        <begin position="91"/>
        <end position="113"/>
    </location>
</feature>
<dbReference type="Pfam" id="PF01381">
    <property type="entry name" value="HTH_3"/>
    <property type="match status" value="1"/>
</dbReference>
<evidence type="ECO:0000313" key="4">
    <source>
        <dbReference type="EMBL" id="MPN35909.1"/>
    </source>
</evidence>
<evidence type="ECO:0000259" key="3">
    <source>
        <dbReference type="PROSITE" id="PS50943"/>
    </source>
</evidence>
<keyword evidence="1" id="KW-0238">DNA-binding</keyword>
<accession>A0A645HCQ5</accession>
<dbReference type="CDD" id="cd00093">
    <property type="entry name" value="HTH_XRE"/>
    <property type="match status" value="1"/>
</dbReference>
<dbReference type="InterPro" id="IPR001387">
    <property type="entry name" value="Cro/C1-type_HTH"/>
</dbReference>
<evidence type="ECO:0000256" key="2">
    <source>
        <dbReference type="SAM" id="Phobius"/>
    </source>
</evidence>
<dbReference type="AlphaFoldDB" id="A0A645HCQ5"/>
<name>A0A645HCQ5_9ZZZZ</name>
<dbReference type="GO" id="GO:0003677">
    <property type="term" value="F:DNA binding"/>
    <property type="evidence" value="ECO:0007669"/>
    <property type="project" value="UniProtKB-KW"/>
</dbReference>
<keyword evidence="2" id="KW-0472">Membrane</keyword>
<proteinExistence type="predicted"/>
<sequence length="127" mass="14588">MENRLRNLRKKNNLTQEDLSIQLKVSRQTISNWERGFSQPDMENLHLIARFFKVPISYLIDGSDSETITMSDASLTETITSIPLDNQKLSLLKLLTLASCVTPLAAFGLLFLVNEYKYGLNKKQYKF</sequence>
<reference evidence="4" key="1">
    <citation type="submission" date="2019-08" db="EMBL/GenBank/DDBJ databases">
        <authorList>
            <person name="Kucharzyk K."/>
            <person name="Murdoch R.W."/>
            <person name="Higgins S."/>
            <person name="Loffler F."/>
        </authorList>
    </citation>
    <scope>NUCLEOTIDE SEQUENCE</scope>
</reference>
<gene>
    <name evidence="4" type="ORF">SDC9_183412</name>
</gene>
<dbReference type="InterPro" id="IPR010982">
    <property type="entry name" value="Lambda_DNA-bd_dom_sf"/>
</dbReference>
<feature type="domain" description="HTH cro/C1-type" evidence="3">
    <location>
        <begin position="5"/>
        <end position="59"/>
    </location>
</feature>
<evidence type="ECO:0000256" key="1">
    <source>
        <dbReference type="ARBA" id="ARBA00023125"/>
    </source>
</evidence>
<keyword evidence="2" id="KW-0812">Transmembrane</keyword>
<dbReference type="Gene3D" id="1.10.260.40">
    <property type="entry name" value="lambda repressor-like DNA-binding domains"/>
    <property type="match status" value="1"/>
</dbReference>
<dbReference type="PROSITE" id="PS50943">
    <property type="entry name" value="HTH_CROC1"/>
    <property type="match status" value="1"/>
</dbReference>
<organism evidence="4">
    <name type="scientific">bioreactor metagenome</name>
    <dbReference type="NCBI Taxonomy" id="1076179"/>
    <lineage>
        <taxon>unclassified sequences</taxon>
        <taxon>metagenomes</taxon>
        <taxon>ecological metagenomes</taxon>
    </lineage>
</organism>
<comment type="caution">
    <text evidence="4">The sequence shown here is derived from an EMBL/GenBank/DDBJ whole genome shotgun (WGS) entry which is preliminary data.</text>
</comment>
<keyword evidence="2" id="KW-1133">Transmembrane helix</keyword>